<dbReference type="EMBL" id="JBIGHX010000007">
    <property type="protein sequence ID" value="MFG6463711.1"/>
    <property type="molecule type" value="Genomic_DNA"/>
</dbReference>
<proteinExistence type="predicted"/>
<keyword evidence="3" id="KW-1185">Reference proteome</keyword>
<evidence type="ECO:0000313" key="3">
    <source>
        <dbReference type="Proteomes" id="UP001606302"/>
    </source>
</evidence>
<organism evidence="2 3">
    <name type="scientific">Pelomonas lactea</name>
    <dbReference type="NCBI Taxonomy" id="3299030"/>
    <lineage>
        <taxon>Bacteria</taxon>
        <taxon>Pseudomonadati</taxon>
        <taxon>Pseudomonadota</taxon>
        <taxon>Betaproteobacteria</taxon>
        <taxon>Burkholderiales</taxon>
        <taxon>Sphaerotilaceae</taxon>
        <taxon>Roseateles</taxon>
    </lineage>
</organism>
<accession>A0ABW7GP25</accession>
<evidence type="ECO:0000256" key="1">
    <source>
        <dbReference type="SAM" id="Phobius"/>
    </source>
</evidence>
<keyword evidence="1" id="KW-0472">Membrane</keyword>
<dbReference type="RefSeq" id="WP_394512888.1">
    <property type="nucleotide sequence ID" value="NZ_JBIGHX010000007.1"/>
</dbReference>
<keyword evidence="1" id="KW-1133">Transmembrane helix</keyword>
<dbReference type="Proteomes" id="UP001606302">
    <property type="component" value="Unassembled WGS sequence"/>
</dbReference>
<protein>
    <recommendedName>
        <fullName evidence="4">DUF2489 domain-containing protein</fullName>
    </recommendedName>
</protein>
<name>A0ABW7GP25_9BURK</name>
<reference evidence="2 3" key="1">
    <citation type="submission" date="2024-08" db="EMBL/GenBank/DDBJ databases">
        <authorList>
            <person name="Lu H."/>
        </authorList>
    </citation>
    <scope>NUCLEOTIDE SEQUENCE [LARGE SCALE GENOMIC DNA]</scope>
    <source>
        <strain evidence="2 3">DXS20W</strain>
    </source>
</reference>
<gene>
    <name evidence="2" type="ORF">ACG04Q_19210</name>
</gene>
<keyword evidence="1" id="KW-0812">Transmembrane</keyword>
<evidence type="ECO:0000313" key="2">
    <source>
        <dbReference type="EMBL" id="MFG6463711.1"/>
    </source>
</evidence>
<comment type="caution">
    <text evidence="2">The sequence shown here is derived from an EMBL/GenBank/DDBJ whole genome shotgun (WGS) entry which is preliminary data.</text>
</comment>
<feature type="transmembrane region" description="Helical" evidence="1">
    <location>
        <begin position="6"/>
        <end position="27"/>
    </location>
</feature>
<evidence type="ECO:0008006" key="4">
    <source>
        <dbReference type="Google" id="ProtNLM"/>
    </source>
</evidence>
<sequence>MRKLSWQSVLFCTGVLVALGVAILFGFQLYRDSQQEAQFARTRDLELQAAKCLDEHLSPAGAQRVADLLDRIPTLFEPSVKNAAEARRLAMRVVGTRCPRLFQELYTLQDSSVTEPTEISMFWQAALAASYKVDSLRKAAAADAALSVAKKSADAQENGITRELERRGDESWLTR</sequence>